<protein>
    <submittedName>
        <fullName evidence="2">Uncharacterized protein</fullName>
    </submittedName>
</protein>
<gene>
    <name evidence="2" type="ORF">M407DRAFT_116751</name>
</gene>
<dbReference type="OrthoDB" id="40334at2759"/>
<dbReference type="InterPro" id="IPR032801">
    <property type="entry name" value="PXL2A/B/C"/>
</dbReference>
<dbReference type="PANTHER" id="PTHR28630">
    <property type="match status" value="1"/>
</dbReference>
<dbReference type="PANTHER" id="PTHR28630:SF3">
    <property type="entry name" value="PEROXIREDOXIN-LIKE 2C"/>
    <property type="match status" value="1"/>
</dbReference>
<evidence type="ECO:0000313" key="3">
    <source>
        <dbReference type="Proteomes" id="UP000054248"/>
    </source>
</evidence>
<reference evidence="3" key="2">
    <citation type="submission" date="2015-01" db="EMBL/GenBank/DDBJ databases">
        <title>Evolutionary Origins and Diversification of the Mycorrhizal Mutualists.</title>
        <authorList>
            <consortium name="DOE Joint Genome Institute"/>
            <consortium name="Mycorrhizal Genomics Consortium"/>
            <person name="Kohler A."/>
            <person name="Kuo A."/>
            <person name="Nagy L.G."/>
            <person name="Floudas D."/>
            <person name="Copeland A."/>
            <person name="Barry K.W."/>
            <person name="Cichocki N."/>
            <person name="Veneault-Fourrey C."/>
            <person name="LaButti K."/>
            <person name="Lindquist E.A."/>
            <person name="Lipzen A."/>
            <person name="Lundell T."/>
            <person name="Morin E."/>
            <person name="Murat C."/>
            <person name="Riley R."/>
            <person name="Ohm R."/>
            <person name="Sun H."/>
            <person name="Tunlid A."/>
            <person name="Henrissat B."/>
            <person name="Grigoriev I.V."/>
            <person name="Hibbett D.S."/>
            <person name="Martin F."/>
        </authorList>
    </citation>
    <scope>NUCLEOTIDE SEQUENCE [LARGE SCALE GENOMIC DNA]</scope>
    <source>
        <strain evidence="3">MUT 4182</strain>
    </source>
</reference>
<evidence type="ECO:0000256" key="1">
    <source>
        <dbReference type="SAM" id="MobiDB-lite"/>
    </source>
</evidence>
<reference evidence="2 3" key="1">
    <citation type="submission" date="2014-04" db="EMBL/GenBank/DDBJ databases">
        <authorList>
            <consortium name="DOE Joint Genome Institute"/>
            <person name="Kuo A."/>
            <person name="Girlanda M."/>
            <person name="Perotto S."/>
            <person name="Kohler A."/>
            <person name="Nagy L.G."/>
            <person name="Floudas D."/>
            <person name="Copeland A."/>
            <person name="Barry K.W."/>
            <person name="Cichocki N."/>
            <person name="Veneault-Fourrey C."/>
            <person name="LaButti K."/>
            <person name="Lindquist E.A."/>
            <person name="Lipzen A."/>
            <person name="Lundell T."/>
            <person name="Morin E."/>
            <person name="Murat C."/>
            <person name="Sun H."/>
            <person name="Tunlid A."/>
            <person name="Henrissat B."/>
            <person name="Grigoriev I.V."/>
            <person name="Hibbett D.S."/>
            <person name="Martin F."/>
            <person name="Nordberg H.P."/>
            <person name="Cantor M.N."/>
            <person name="Hua S.X."/>
        </authorList>
    </citation>
    <scope>NUCLEOTIDE SEQUENCE [LARGE SCALE GENOMIC DNA]</scope>
    <source>
        <strain evidence="2 3">MUT 4182</strain>
    </source>
</reference>
<dbReference type="Proteomes" id="UP000054248">
    <property type="component" value="Unassembled WGS sequence"/>
</dbReference>
<dbReference type="EMBL" id="KN823105">
    <property type="protein sequence ID" value="KIO22597.1"/>
    <property type="molecule type" value="Genomic_DNA"/>
</dbReference>
<organism evidence="2 3">
    <name type="scientific">Tulasnella calospora MUT 4182</name>
    <dbReference type="NCBI Taxonomy" id="1051891"/>
    <lineage>
        <taxon>Eukaryota</taxon>
        <taxon>Fungi</taxon>
        <taxon>Dikarya</taxon>
        <taxon>Basidiomycota</taxon>
        <taxon>Agaricomycotina</taxon>
        <taxon>Agaricomycetes</taxon>
        <taxon>Cantharellales</taxon>
        <taxon>Tulasnellaceae</taxon>
        <taxon>Tulasnella</taxon>
    </lineage>
</organism>
<feature type="region of interest" description="Disordered" evidence="1">
    <location>
        <begin position="196"/>
        <end position="222"/>
    </location>
</feature>
<name>A0A0C3LML7_9AGAM</name>
<feature type="region of interest" description="Disordered" evidence="1">
    <location>
        <begin position="1"/>
        <end position="34"/>
    </location>
</feature>
<evidence type="ECO:0000313" key="2">
    <source>
        <dbReference type="EMBL" id="KIO22597.1"/>
    </source>
</evidence>
<dbReference type="HOGENOM" id="CLU_1246146_0_0_1"/>
<keyword evidence="3" id="KW-1185">Reference proteome</keyword>
<dbReference type="AlphaFoldDB" id="A0A0C3LML7"/>
<dbReference type="STRING" id="1051891.A0A0C3LML7"/>
<accession>A0A0C3LML7</accession>
<proteinExistence type="predicted"/>
<sequence>MSSIISRLTSSRSSRASSTTMSSNPMAGVSTTTVPSTTLGTSVTSLPLSTNTALTSSSTSEGVPMHEPIDQDILDEVAGMLVIDSRGNQIPFGRIYEYQRTVVVFIRHFFCGMCASYVQALAKVPTDALDAAGTKIVLIGCGAWDMIPTYQGQSQSYQLVLLRARAPPSTTARRADPSQLFFFPLSVTMPRFTPRLPPYRSNSLERGDEEEGKGGVTIQQYE</sequence>